<evidence type="ECO:0000313" key="8">
    <source>
        <dbReference type="Proteomes" id="UP000561438"/>
    </source>
</evidence>
<evidence type="ECO:0000256" key="6">
    <source>
        <dbReference type="PIRSR" id="PIRSR003085-1"/>
    </source>
</evidence>
<dbReference type="GO" id="GO:0008168">
    <property type="term" value="F:methyltransferase activity"/>
    <property type="evidence" value="ECO:0007669"/>
    <property type="project" value="UniProtKB-KW"/>
</dbReference>
<sequence length="413" mass="46220">MDMQTSRRGEKLIEGGRRFARKPGLFARLIAPGFERIIDRIDRALISGAINATLPDGSYRKVGGRAPGFECIVKLRSWNALVRLASNGSVGWYQAWEAGEWWSPDPVPLFALFMQHAGRLGDTARAKGPFRHALKLAHFVNRNTHSGAQKNIAAHYDLGNDFYAAWLDETMSYSSALKVEENDLAECQRRKWQAMADRIGNPGTVLEIGCGWGGLAAHLAERGAEVTAISLSAEQLDWARTHHSAGVQFRRQDYREVRGTFDAIVSVEMVEALGREYWPAFMDSVASNLKPGGRAALQFISMRDDLFEDYAASADFIQAYIFPGGLLIKTSEFRRLAEDRGLQWTDQADFGADYAETLKAWRENFDAAKDEGRLPAGFDDRFCDLWRYYLMYCEGGFRGGGIDVHQVTLVKPA</sequence>
<dbReference type="Pfam" id="PF02353">
    <property type="entry name" value="CMAS"/>
    <property type="match status" value="1"/>
</dbReference>
<keyword evidence="3 7" id="KW-0808">Transferase</keyword>
<dbReference type="PIRSF" id="PIRSF003085">
    <property type="entry name" value="CMAS"/>
    <property type="match status" value="1"/>
</dbReference>
<evidence type="ECO:0000313" key="7">
    <source>
        <dbReference type="EMBL" id="NVD43942.1"/>
    </source>
</evidence>
<protein>
    <submittedName>
        <fullName evidence="7">Class I SAM-dependent methyltransferase</fullName>
    </submittedName>
</protein>
<evidence type="ECO:0000256" key="2">
    <source>
        <dbReference type="ARBA" id="ARBA00022603"/>
    </source>
</evidence>
<dbReference type="GO" id="GO:0032259">
    <property type="term" value="P:methylation"/>
    <property type="evidence" value="ECO:0007669"/>
    <property type="project" value="UniProtKB-KW"/>
</dbReference>
<keyword evidence="8" id="KW-1185">Reference proteome</keyword>
<comment type="similarity">
    <text evidence="1">Belongs to the CFA/CMAS family.</text>
</comment>
<dbReference type="CDD" id="cd02440">
    <property type="entry name" value="AdoMet_MTases"/>
    <property type="match status" value="1"/>
</dbReference>
<proteinExistence type="inferred from homology"/>
<feature type="active site" evidence="6">
    <location>
        <position position="393"/>
    </location>
</feature>
<accession>A0A850H118</accession>
<keyword evidence="5" id="KW-0443">Lipid metabolism</keyword>
<comment type="caution">
    <text evidence="7">The sequence shown here is derived from an EMBL/GenBank/DDBJ whole genome shotgun (WGS) entry which is preliminary data.</text>
</comment>
<name>A0A850H118_9SPHN</name>
<keyword evidence="2 7" id="KW-0489">Methyltransferase</keyword>
<dbReference type="InterPro" id="IPR050723">
    <property type="entry name" value="CFA/CMAS"/>
</dbReference>
<dbReference type="SUPFAM" id="SSF53335">
    <property type="entry name" value="S-adenosyl-L-methionine-dependent methyltransferases"/>
    <property type="match status" value="1"/>
</dbReference>
<dbReference type="EMBL" id="JABWGV010000001">
    <property type="protein sequence ID" value="NVD43942.1"/>
    <property type="molecule type" value="Genomic_DNA"/>
</dbReference>
<evidence type="ECO:0000256" key="1">
    <source>
        <dbReference type="ARBA" id="ARBA00010815"/>
    </source>
</evidence>
<reference evidence="7 8" key="1">
    <citation type="submission" date="2020-06" db="EMBL/GenBank/DDBJ databases">
        <title>Altererythrobacter sp. HHU K3-1.</title>
        <authorList>
            <person name="Zhang D."/>
            <person name="Xue H."/>
        </authorList>
    </citation>
    <scope>NUCLEOTIDE SEQUENCE [LARGE SCALE GENOMIC DNA]</scope>
    <source>
        <strain evidence="7 8">HHU K3-1</strain>
    </source>
</reference>
<evidence type="ECO:0000256" key="5">
    <source>
        <dbReference type="ARBA" id="ARBA00023098"/>
    </source>
</evidence>
<dbReference type="InterPro" id="IPR029063">
    <property type="entry name" value="SAM-dependent_MTases_sf"/>
</dbReference>
<dbReference type="PANTHER" id="PTHR43667">
    <property type="entry name" value="CYCLOPROPANE-FATTY-ACYL-PHOSPHOLIPID SYNTHASE"/>
    <property type="match status" value="1"/>
</dbReference>
<keyword evidence="4" id="KW-0949">S-adenosyl-L-methionine</keyword>
<dbReference type="RefSeq" id="WP_176266236.1">
    <property type="nucleotide sequence ID" value="NZ_JABWGV010000001.1"/>
</dbReference>
<evidence type="ECO:0000256" key="4">
    <source>
        <dbReference type="ARBA" id="ARBA00022691"/>
    </source>
</evidence>
<organism evidence="7 8">
    <name type="scientific">Qipengyuania atrilutea</name>
    <dbReference type="NCBI Taxonomy" id="2744473"/>
    <lineage>
        <taxon>Bacteria</taxon>
        <taxon>Pseudomonadati</taxon>
        <taxon>Pseudomonadota</taxon>
        <taxon>Alphaproteobacteria</taxon>
        <taxon>Sphingomonadales</taxon>
        <taxon>Erythrobacteraceae</taxon>
        <taxon>Qipengyuania</taxon>
    </lineage>
</organism>
<dbReference type="GO" id="GO:0008610">
    <property type="term" value="P:lipid biosynthetic process"/>
    <property type="evidence" value="ECO:0007669"/>
    <property type="project" value="InterPro"/>
</dbReference>
<dbReference type="Gene3D" id="3.40.50.150">
    <property type="entry name" value="Vaccinia Virus protein VP39"/>
    <property type="match status" value="1"/>
</dbReference>
<dbReference type="Proteomes" id="UP000561438">
    <property type="component" value="Unassembled WGS sequence"/>
</dbReference>
<dbReference type="AlphaFoldDB" id="A0A850H118"/>
<dbReference type="InterPro" id="IPR003333">
    <property type="entry name" value="CMAS"/>
</dbReference>
<gene>
    <name evidence="7" type="ORF">HUV48_02780</name>
</gene>
<dbReference type="PANTHER" id="PTHR43667:SF2">
    <property type="entry name" value="FATTY ACID C-METHYL TRANSFERASE"/>
    <property type="match status" value="1"/>
</dbReference>
<evidence type="ECO:0000256" key="3">
    <source>
        <dbReference type="ARBA" id="ARBA00022679"/>
    </source>
</evidence>